<keyword evidence="3" id="KW-0052">Apoplast</keyword>
<evidence type="ECO:0000256" key="1">
    <source>
        <dbReference type="ARBA" id="ARBA00004271"/>
    </source>
</evidence>
<sequence length="244" mass="26690">MEFIHVIYECVFVLALITSHEMVSIQGRQLWPKNKQEQKHDVQAFRLEGANSPPTKSIIKLVLVHKDTFESSPTTPVKSSGIGLSHEYENEKVVVEAQGQNSNGRHYAAGDKEEFRPTSPGQSRTNATGFTAIPSPRVIFITQEIHPVDGRPLNIWKKNKIENQLQTRSKIYKNESTKTVSHEGRELVGDITSEASLIANAPPTSPPSVVIGSSQAPPPPAHGVSDFRPTAPGHSPGVGHSIQN</sequence>
<keyword evidence="7" id="KW-0379">Hydroxylation</keyword>
<dbReference type="GO" id="GO:1902025">
    <property type="term" value="P:nitrate import"/>
    <property type="evidence" value="ECO:0007669"/>
    <property type="project" value="TreeGrafter"/>
</dbReference>
<comment type="similarity">
    <text evidence="2">Belongs to the C-terminally encoded plant signaling peptide (CEP) family.</text>
</comment>
<dbReference type="GO" id="GO:2000280">
    <property type="term" value="P:regulation of root development"/>
    <property type="evidence" value="ECO:0007669"/>
    <property type="project" value="TreeGrafter"/>
</dbReference>
<evidence type="ECO:0000256" key="4">
    <source>
        <dbReference type="ARBA" id="ARBA00022525"/>
    </source>
</evidence>
<dbReference type="PANTHER" id="PTHR33348">
    <property type="entry name" value="PRECURSOR OF CEP5"/>
    <property type="match status" value="1"/>
</dbReference>
<dbReference type="Proteomes" id="UP000813462">
    <property type="component" value="Unassembled WGS sequence"/>
</dbReference>
<dbReference type="GO" id="GO:0048364">
    <property type="term" value="P:root development"/>
    <property type="evidence" value="ECO:0007669"/>
    <property type="project" value="InterPro"/>
</dbReference>
<dbReference type="GO" id="GO:0006995">
    <property type="term" value="P:cellular response to nitrogen starvation"/>
    <property type="evidence" value="ECO:0007669"/>
    <property type="project" value="UniProtKB-ARBA"/>
</dbReference>
<keyword evidence="6" id="KW-0732">Signal</keyword>
<dbReference type="GO" id="GO:0005179">
    <property type="term" value="F:hormone activity"/>
    <property type="evidence" value="ECO:0007669"/>
    <property type="project" value="UniProtKB-KW"/>
</dbReference>
<dbReference type="GO" id="GO:0048046">
    <property type="term" value="C:apoplast"/>
    <property type="evidence" value="ECO:0007669"/>
    <property type="project" value="UniProtKB-SubCell"/>
</dbReference>
<evidence type="ECO:0000256" key="2">
    <source>
        <dbReference type="ARBA" id="ARBA00008963"/>
    </source>
</evidence>
<feature type="compositionally biased region" description="Polar residues" evidence="8">
    <location>
        <begin position="119"/>
        <end position="129"/>
    </location>
</feature>
<keyword evidence="4" id="KW-0964">Secreted</keyword>
<accession>A0A978UYT6</accession>
<name>A0A978UYT6_ZIZJJ</name>
<evidence type="ECO:0000256" key="8">
    <source>
        <dbReference type="SAM" id="MobiDB-lite"/>
    </source>
</evidence>
<feature type="region of interest" description="Disordered" evidence="8">
    <location>
        <begin position="200"/>
        <end position="244"/>
    </location>
</feature>
<dbReference type="InterPro" id="IPR033250">
    <property type="entry name" value="CEP"/>
</dbReference>
<evidence type="ECO:0000256" key="6">
    <source>
        <dbReference type="ARBA" id="ARBA00022729"/>
    </source>
</evidence>
<evidence type="ECO:0000313" key="10">
    <source>
        <dbReference type="Proteomes" id="UP000813462"/>
    </source>
</evidence>
<comment type="caution">
    <text evidence="9">The sequence shown here is derived from an EMBL/GenBank/DDBJ whole genome shotgun (WGS) entry which is preliminary data.</text>
</comment>
<dbReference type="EMBL" id="JAEACU010000008">
    <property type="protein sequence ID" value="KAH7520152.1"/>
    <property type="molecule type" value="Genomic_DNA"/>
</dbReference>
<evidence type="ECO:0000256" key="7">
    <source>
        <dbReference type="ARBA" id="ARBA00023278"/>
    </source>
</evidence>
<evidence type="ECO:0000256" key="3">
    <source>
        <dbReference type="ARBA" id="ARBA00022523"/>
    </source>
</evidence>
<keyword evidence="5" id="KW-0372">Hormone</keyword>
<dbReference type="AlphaFoldDB" id="A0A978UYT6"/>
<feature type="region of interest" description="Disordered" evidence="8">
    <location>
        <begin position="110"/>
        <end position="130"/>
    </location>
</feature>
<dbReference type="PANTHER" id="PTHR33348:SF40">
    <property type="entry name" value="PRECURSOR OF CEP3"/>
    <property type="match status" value="1"/>
</dbReference>
<reference evidence="9" key="1">
    <citation type="journal article" date="2021" name="Front. Plant Sci.">
        <title>Chromosome-Scale Genome Assembly for Chinese Sour Jujube and Insights Into Its Genome Evolution and Domestication Signature.</title>
        <authorList>
            <person name="Shen L.-Y."/>
            <person name="Luo H."/>
            <person name="Wang X.-L."/>
            <person name="Wang X.-M."/>
            <person name="Qiu X.-J."/>
            <person name="Liu H."/>
            <person name="Zhou S.-S."/>
            <person name="Jia K.-H."/>
            <person name="Nie S."/>
            <person name="Bao Y.-T."/>
            <person name="Zhang R.-G."/>
            <person name="Yun Q.-Z."/>
            <person name="Chai Y.-H."/>
            <person name="Lu J.-Y."/>
            <person name="Li Y."/>
            <person name="Zhao S.-W."/>
            <person name="Mao J.-F."/>
            <person name="Jia S.-G."/>
            <person name="Mao Y.-M."/>
        </authorList>
    </citation>
    <scope>NUCLEOTIDE SEQUENCE</scope>
    <source>
        <strain evidence="9">AT0</strain>
        <tissue evidence="9">Leaf</tissue>
    </source>
</reference>
<organism evidence="9 10">
    <name type="scientific">Ziziphus jujuba var. spinosa</name>
    <dbReference type="NCBI Taxonomy" id="714518"/>
    <lineage>
        <taxon>Eukaryota</taxon>
        <taxon>Viridiplantae</taxon>
        <taxon>Streptophyta</taxon>
        <taxon>Embryophyta</taxon>
        <taxon>Tracheophyta</taxon>
        <taxon>Spermatophyta</taxon>
        <taxon>Magnoliopsida</taxon>
        <taxon>eudicotyledons</taxon>
        <taxon>Gunneridae</taxon>
        <taxon>Pentapetalae</taxon>
        <taxon>rosids</taxon>
        <taxon>fabids</taxon>
        <taxon>Rosales</taxon>
        <taxon>Rhamnaceae</taxon>
        <taxon>Paliureae</taxon>
        <taxon>Ziziphus</taxon>
    </lineage>
</organism>
<protein>
    <submittedName>
        <fullName evidence="9">Uncharacterized protein</fullName>
    </submittedName>
</protein>
<gene>
    <name evidence="9" type="ORF">FEM48_Zijuj08G0114100</name>
</gene>
<evidence type="ECO:0000256" key="5">
    <source>
        <dbReference type="ARBA" id="ARBA00022702"/>
    </source>
</evidence>
<evidence type="ECO:0000313" key="9">
    <source>
        <dbReference type="EMBL" id="KAH7520152.1"/>
    </source>
</evidence>
<dbReference type="GO" id="GO:1901371">
    <property type="term" value="P:regulation of leaf morphogenesis"/>
    <property type="evidence" value="ECO:0007669"/>
    <property type="project" value="TreeGrafter"/>
</dbReference>
<proteinExistence type="inferred from homology"/>
<comment type="subcellular location">
    <subcellularLocation>
        <location evidence="1">Secreted</location>
        <location evidence="1">Extracellular space</location>
        <location evidence="1">Apoplast</location>
    </subcellularLocation>
</comment>